<feature type="domain" description="RZZ complex subunit KNTC1/ROD C-terminal" evidence="3">
    <location>
        <begin position="1559"/>
        <end position="2114"/>
    </location>
</feature>
<sequence>MWNDIELLTNDDTGSGRISIGSKQECGTALYQVDTLVKITSSEKVLINPKLYAFNSSDGCIIVADRSVALLDSICQSFQMHIQFDTEVDVVGLCEKGQFLVVGEKSGNLHLIHVPSKQTLLTKLVSFLETLKSDMLVFIFVGIYHMFILTSNGFFCIMCLPLAKIQEGMLMQLMFKIKLHIFLQGDIKTAYISTKDYHTLGCLNFVICDLMSNILLIIGGKGNYVLSKWEVDPRKNLVSVQGFADSSMIKDAVKFQVLENLLFVLDKENILSMWDVYSLTLIWDWPLVHIEEFLLTTESDSSSVTRQGIASLKLITLTRPDNKQMRDFMVFSLPAMNLLYSLKVSDVSSLVQSGISTDTIYFLEGIHENHQNPVTVLVLRSLTEALPENRLSRLLHKHKFTEAENFAIQFGLDVELVYKVKASAILEKLASIGNCDGQTFWLDLVDEAKENLHKTQDNQFVVDYCINAPWPTYETTQEMLNYAKIRILRAQARLTTFYGAFGPEKFSGIVWTEFLNNQDIFRIILFQLQEGNLSCAQYLWLRHQADFESSFNVKMLEDLLNTIHISIPIKELCLWFKNVVIPFVRRVVPRGQKILAKWLEQGARNLELTDKANWPENGLQMAEVFFTSKNPGELGLASSWRWSPLKCGDYEEVHRLKKLVNDLQELVDLYRKYNCRLALCNFEKENASTIVFRMFDKVFAPELIPSILEKFIKPYIHEHGLQEDELLLQYIKDLLERCRTRSTSVFETAWEAKAIAVIGCIHDKDLIFDAVLEIMHGAVVPWSAAVEQLVKQHLEMKHVKVKLLQESYRLMEMKKLLRGYGIRDTNLLKDKQMIMRLVKYILKQDTPTSLEDALKIVAAYMLPSVEVYILRMVDLINQNRGEESLNLLKSLSVAEAEKVAERLSIWARLVLQKEGDNSEERKTQMCITKTLVEVLKFLLSIQKENPLKEGECTANLKMFETLASLQEDFDIFISVKDYGNCSLMSQLLEEHIKAYENIRSTAKSRKVQATSSKDHRKTKNRSTESRLYRLALLLQRTEQELGAKLALRSLDAGKIEEALKICRDLYEYRCTEQTGKLLFLACQKLCHMLGADVPMITPKGLNFPAVINEMACQAATICNPDMLLDSLELCKYTLAAKEIYGQCQIENYGFIAKAASFGADKDPYEEWTYDDFFSEDGIVLDPQMVLPVAYETISSLVPVTGNNKIYPLDSVSLANCPFIKGQNLLLPARTPICALLQNLMECSQYELALQLIVCSFGSCLQHCVSNNMDICLGEKLHDDKTLADAKSFLVAMKKKSTSVIVDAVMALLHKVFNCRLIDHNLALGYCSILPKEDMFEKLWNVISNTWQNYNKILAVAQVGAQLASHYGEAGERQKFLELITDAEWGIQLGKLGISFHTVFRQPSIRKKELIRTLVQNPNVDTDLILKYCSTFMLDSDAALQLCIETLLLQNANANQVERDSAGDTERQPHSTLLAKSVKIIPLLKSTKDLVISLSGILQKLDPYDYETIENVLKVIQRADENSTSIQLNQALSLLKHLESYKRTSPPVDLEHQYILEHVISLSPAAQTRLPFHLIFFRTTIINSFPGGGGAERMFLALLYTSHTLNLHLILFQVSLDTLYMSAARLVFEKKLKPKVFELTKAGCSSVINKETTKTVQTIQSYLLSIVNPEWAVAIAHKIAQELPTGPDQIQALKFCLYLAEKWLKNTTTKDESHEKAEVLLKKLHMQYQRLATETVLLTHKLSTAEHLKLTGKPANLIVLLYEHSSIDQRIQNPTGRDYPDIHAAAKEIAEINNLDMNKIWDKLLEKWLCPNIPPTEKTQESFGDVQEDEELRRVVYLLQPRPVDYSSRMLFAITTSTTSPIGVNQLTFAQRSKALKCLIYLTDADTIESLFKRPIEKVKYFLKCLIYLAEFEILNIPYTYESFHKSPKEGMIKGLWKNHSHEPTAVRLVTELSLEYKVYDPQLWSGLLQKLLGFNMICYLRKVLLAITGVPTLWQIPNFSRAWRSVILAPFLAASCPPSPKQLEACCECFVVLLKCPVLADLDITGITRQYAQFGLPAFALGCLLLIPQSEKRKQQIQGFLSSCNPETVLQQVDEHMNTGEVAGFASQIRCFILDIIINEKQYERFLKTKYFPLLKLQVMNTDRMKELVDYLANKSCIDEAAGLIVEYQNRCGNPILPDTSPSDILKVSLITKAFLLRFHYFLFKLRHSYRLKSKMLLNQLKTLLY</sequence>
<dbReference type="PANTHER" id="PTHR15688">
    <property type="entry name" value="KINETOCHORE-ASSOCIATED PROTEIN 1"/>
    <property type="match status" value="1"/>
</dbReference>
<feature type="transmembrane region" description="Helical" evidence="2">
    <location>
        <begin position="136"/>
        <end position="163"/>
    </location>
</feature>
<keyword evidence="2" id="KW-0812">Transmembrane</keyword>
<dbReference type="InterPro" id="IPR052802">
    <property type="entry name" value="KNTC1"/>
</dbReference>
<dbReference type="Pfam" id="PF10493">
    <property type="entry name" value="Rod_C"/>
    <property type="match status" value="1"/>
</dbReference>
<dbReference type="GO" id="GO:0007094">
    <property type="term" value="P:mitotic spindle assembly checkpoint signaling"/>
    <property type="evidence" value="ECO:0007669"/>
    <property type="project" value="TreeGrafter"/>
</dbReference>
<evidence type="ECO:0000313" key="8">
    <source>
        <dbReference type="Ensembl" id="ENSPCEP00000006893.1"/>
    </source>
</evidence>
<dbReference type="GO" id="GO:0000070">
    <property type="term" value="P:mitotic sister chromatid segregation"/>
    <property type="evidence" value="ECO:0007669"/>
    <property type="project" value="TreeGrafter"/>
</dbReference>
<evidence type="ECO:0000259" key="5">
    <source>
        <dbReference type="Pfam" id="PF24515"/>
    </source>
</evidence>
<dbReference type="GO" id="GO:1903394">
    <property type="term" value="P:protein localization to kinetochore involved in kinetochore assembly"/>
    <property type="evidence" value="ECO:0007669"/>
    <property type="project" value="TreeGrafter"/>
</dbReference>
<dbReference type="InterPro" id="IPR055403">
    <property type="entry name" value="ARM_KNTC1_1st"/>
</dbReference>
<dbReference type="GO" id="GO:0005828">
    <property type="term" value="C:kinetochore microtubule"/>
    <property type="evidence" value="ECO:0007669"/>
    <property type="project" value="TreeGrafter"/>
</dbReference>
<name>A0A8C8RKH8_9SAUR</name>
<dbReference type="Pfam" id="PF24506">
    <property type="entry name" value="KNTC1_N"/>
    <property type="match status" value="1"/>
</dbReference>
<evidence type="ECO:0000259" key="6">
    <source>
        <dbReference type="Pfam" id="PF24516"/>
    </source>
</evidence>
<reference evidence="8" key="2">
    <citation type="submission" date="2025-09" db="UniProtKB">
        <authorList>
            <consortium name="Ensembl"/>
        </authorList>
    </citation>
    <scope>IDENTIFICATION</scope>
</reference>
<dbReference type="Pfam" id="PF24515">
    <property type="entry name" value="ARM_KNTC1_3rd"/>
    <property type="match status" value="1"/>
</dbReference>
<dbReference type="InterPro" id="IPR055402">
    <property type="entry name" value="KNTC1_N"/>
</dbReference>
<evidence type="ECO:0000256" key="2">
    <source>
        <dbReference type="SAM" id="Phobius"/>
    </source>
</evidence>
<feature type="domain" description="KNTC1 first ARM-repeats" evidence="7">
    <location>
        <begin position="393"/>
        <end position="619"/>
    </location>
</feature>
<evidence type="ECO:0000259" key="4">
    <source>
        <dbReference type="Pfam" id="PF24506"/>
    </source>
</evidence>
<keyword evidence="2" id="KW-1133">Transmembrane helix</keyword>
<dbReference type="Ensembl" id="ENSPCET00000007136.1">
    <property type="protein sequence ID" value="ENSPCEP00000006893.1"/>
    <property type="gene ID" value="ENSPCEG00000005518.1"/>
</dbReference>
<dbReference type="InterPro" id="IPR055404">
    <property type="entry name" value="ARM_KNTC1_2nd"/>
</dbReference>
<keyword evidence="9" id="KW-1185">Reference proteome</keyword>
<feature type="domain" description="KNTC1 N-terminal" evidence="4">
    <location>
        <begin position="19"/>
        <end position="384"/>
    </location>
</feature>
<feature type="domain" description="KNTC1 third ARM-repeats" evidence="5">
    <location>
        <begin position="1303"/>
        <end position="1513"/>
    </location>
</feature>
<reference evidence="8" key="1">
    <citation type="submission" date="2025-08" db="UniProtKB">
        <authorList>
            <consortium name="Ensembl"/>
        </authorList>
    </citation>
    <scope>IDENTIFICATION</scope>
</reference>
<evidence type="ECO:0000259" key="3">
    <source>
        <dbReference type="Pfam" id="PF10493"/>
    </source>
</evidence>
<feature type="region of interest" description="Disordered" evidence="1">
    <location>
        <begin position="1003"/>
        <end position="1022"/>
    </location>
</feature>
<dbReference type="GO" id="GO:1990423">
    <property type="term" value="C:RZZ complex"/>
    <property type="evidence" value="ECO:0007669"/>
    <property type="project" value="TreeGrafter"/>
</dbReference>
<dbReference type="Proteomes" id="UP000694393">
    <property type="component" value="Unplaced"/>
</dbReference>
<dbReference type="PANTHER" id="PTHR15688:SF1">
    <property type="entry name" value="KINETOCHORE-ASSOCIATED PROTEIN 1"/>
    <property type="match status" value="1"/>
</dbReference>
<accession>A0A8C8RKH8</accession>
<dbReference type="InterPro" id="IPR019527">
    <property type="entry name" value="RZZ-complex_KNTC1/ROD_C"/>
</dbReference>
<protein>
    <submittedName>
        <fullName evidence="8">Kinetochore associated 1</fullName>
    </submittedName>
</protein>
<dbReference type="GO" id="GO:0031267">
    <property type="term" value="F:small GTPase binding"/>
    <property type="evidence" value="ECO:0007669"/>
    <property type="project" value="TreeGrafter"/>
</dbReference>
<organism evidence="8 9">
    <name type="scientific">Pelusios castaneus</name>
    <name type="common">West African mud turtle</name>
    <dbReference type="NCBI Taxonomy" id="367368"/>
    <lineage>
        <taxon>Eukaryota</taxon>
        <taxon>Metazoa</taxon>
        <taxon>Chordata</taxon>
        <taxon>Craniata</taxon>
        <taxon>Vertebrata</taxon>
        <taxon>Euteleostomi</taxon>
        <taxon>Archelosauria</taxon>
        <taxon>Testudinata</taxon>
        <taxon>Testudines</taxon>
        <taxon>Pleurodira</taxon>
        <taxon>Pelomedusidae</taxon>
        <taxon>Pelusios</taxon>
    </lineage>
</organism>
<evidence type="ECO:0000259" key="7">
    <source>
        <dbReference type="Pfam" id="PF24520"/>
    </source>
</evidence>
<feature type="domain" description="KNTC1 second ARM-repeats" evidence="6">
    <location>
        <begin position="725"/>
        <end position="891"/>
    </location>
</feature>
<keyword evidence="2" id="KW-0472">Membrane</keyword>
<proteinExistence type="predicted"/>
<evidence type="ECO:0000313" key="9">
    <source>
        <dbReference type="Proteomes" id="UP000694393"/>
    </source>
</evidence>
<dbReference type="InterPro" id="IPR055405">
    <property type="entry name" value="ARM_KNTC1_3rd"/>
</dbReference>
<dbReference type="Pfam" id="PF24520">
    <property type="entry name" value="ARM_KNTC1_1st"/>
    <property type="match status" value="1"/>
</dbReference>
<dbReference type="Pfam" id="PF24516">
    <property type="entry name" value="ARM_KNTC1_2nd"/>
    <property type="match status" value="1"/>
</dbReference>
<evidence type="ECO:0000256" key="1">
    <source>
        <dbReference type="SAM" id="MobiDB-lite"/>
    </source>
</evidence>
<dbReference type="GO" id="GO:0005737">
    <property type="term" value="C:cytoplasm"/>
    <property type="evidence" value="ECO:0007669"/>
    <property type="project" value="TreeGrafter"/>
</dbReference>